<dbReference type="RefSeq" id="WP_179579085.1">
    <property type="nucleotide sequence ID" value="NZ_JACCFM010000001.1"/>
</dbReference>
<feature type="domain" description="Alpha/beta hydrolase fold-3" evidence="2">
    <location>
        <begin position="79"/>
        <end position="280"/>
    </location>
</feature>
<dbReference type="InterPro" id="IPR013094">
    <property type="entry name" value="AB_hydrolase_3"/>
</dbReference>
<evidence type="ECO:0000313" key="4">
    <source>
        <dbReference type="Proteomes" id="UP000537260"/>
    </source>
</evidence>
<comment type="caution">
    <text evidence="3">The sequence shown here is derived from an EMBL/GenBank/DDBJ whole genome shotgun (WGS) entry which is preliminary data.</text>
</comment>
<protein>
    <submittedName>
        <fullName evidence="3">Acetyl esterase</fullName>
        <ecNumber evidence="3">3.1.1.-</ecNumber>
    </submittedName>
</protein>
<evidence type="ECO:0000259" key="2">
    <source>
        <dbReference type="Pfam" id="PF07859"/>
    </source>
</evidence>
<evidence type="ECO:0000256" key="1">
    <source>
        <dbReference type="ARBA" id="ARBA00022801"/>
    </source>
</evidence>
<gene>
    <name evidence="3" type="ORF">HNR05_002271</name>
</gene>
<sequence length="311" mass="33933">MTETERMLDRLNEGFPDLARLSPLAARAAVDARVRPAENFADAVTRDLDIPGPAGRIRVRVYRPTQLRQPAHRSGLVTVFSHGGGFLHGSIASHDSFCRSWAKHTAAVVVSVETRLAPEHGAPAGAEDVVATVEWLLTTGLGRRVVLAGDSSGANVAAVAALMLRDRGQTALAGQVLLYPFLDPTMSSDSHTTRAEGFFVTARTLGFYWRNYLESSALPQTDWRINPTHAADHRGLPPTILVTAGLDPLSDEGRTYAQKLRASGVPVLLRHHPDQFHGFLTIGDFGPARAARELLWSDFHHLFIRNSEDIT</sequence>
<dbReference type="SUPFAM" id="SSF53474">
    <property type="entry name" value="alpha/beta-Hydrolases"/>
    <property type="match status" value="1"/>
</dbReference>
<evidence type="ECO:0000313" key="3">
    <source>
        <dbReference type="EMBL" id="NYJ20480.1"/>
    </source>
</evidence>
<proteinExistence type="predicted"/>
<name>A0A7Z0J6K3_9MICO</name>
<dbReference type="PANTHER" id="PTHR48081">
    <property type="entry name" value="AB HYDROLASE SUPERFAMILY PROTEIN C4A8.06C"/>
    <property type="match status" value="1"/>
</dbReference>
<dbReference type="EC" id="3.1.1.-" evidence="3"/>
<keyword evidence="1 3" id="KW-0378">Hydrolase</keyword>
<accession>A0A7Z0J6K3</accession>
<dbReference type="GO" id="GO:0016787">
    <property type="term" value="F:hydrolase activity"/>
    <property type="evidence" value="ECO:0007669"/>
    <property type="project" value="UniProtKB-KW"/>
</dbReference>
<dbReference type="InterPro" id="IPR050300">
    <property type="entry name" value="GDXG_lipolytic_enzyme"/>
</dbReference>
<dbReference type="InterPro" id="IPR029058">
    <property type="entry name" value="AB_hydrolase_fold"/>
</dbReference>
<dbReference type="AlphaFoldDB" id="A0A7Z0J6K3"/>
<dbReference type="Pfam" id="PF07859">
    <property type="entry name" value="Abhydrolase_3"/>
    <property type="match status" value="1"/>
</dbReference>
<dbReference type="Proteomes" id="UP000537260">
    <property type="component" value="Unassembled WGS sequence"/>
</dbReference>
<dbReference type="PANTHER" id="PTHR48081:SF8">
    <property type="entry name" value="ALPHA_BETA HYDROLASE FOLD-3 DOMAIN-CONTAINING PROTEIN-RELATED"/>
    <property type="match status" value="1"/>
</dbReference>
<dbReference type="EMBL" id="JACCFM010000001">
    <property type="protein sequence ID" value="NYJ20480.1"/>
    <property type="molecule type" value="Genomic_DNA"/>
</dbReference>
<organism evidence="3 4">
    <name type="scientific">Glaciibacter psychrotolerans</name>
    <dbReference type="NCBI Taxonomy" id="670054"/>
    <lineage>
        <taxon>Bacteria</taxon>
        <taxon>Bacillati</taxon>
        <taxon>Actinomycetota</taxon>
        <taxon>Actinomycetes</taxon>
        <taxon>Micrococcales</taxon>
        <taxon>Microbacteriaceae</taxon>
        <taxon>Glaciibacter</taxon>
    </lineage>
</organism>
<keyword evidence="4" id="KW-1185">Reference proteome</keyword>
<dbReference type="Gene3D" id="3.40.50.1820">
    <property type="entry name" value="alpha/beta hydrolase"/>
    <property type="match status" value="1"/>
</dbReference>
<reference evidence="3 4" key="1">
    <citation type="submission" date="2020-07" db="EMBL/GenBank/DDBJ databases">
        <title>Sequencing the genomes of 1000 actinobacteria strains.</title>
        <authorList>
            <person name="Klenk H.-P."/>
        </authorList>
    </citation>
    <scope>NUCLEOTIDE SEQUENCE [LARGE SCALE GENOMIC DNA]</scope>
    <source>
        <strain evidence="3 4">LI1</strain>
    </source>
</reference>